<protein>
    <submittedName>
        <fullName evidence="1">Uncharacterized protein</fullName>
    </submittedName>
</protein>
<name>A0A9D3YZQ7_DREPO</name>
<proteinExistence type="predicted"/>
<dbReference type="EMBL" id="JAIWYP010000014">
    <property type="protein sequence ID" value="KAH3708281.1"/>
    <property type="molecule type" value="Genomic_DNA"/>
</dbReference>
<reference evidence="1" key="2">
    <citation type="submission" date="2020-11" db="EMBL/GenBank/DDBJ databases">
        <authorList>
            <person name="McCartney M.A."/>
            <person name="Auch B."/>
            <person name="Kono T."/>
            <person name="Mallez S."/>
            <person name="Becker A."/>
            <person name="Gohl D.M."/>
            <person name="Silverstein K.A.T."/>
            <person name="Koren S."/>
            <person name="Bechman K.B."/>
            <person name="Herman A."/>
            <person name="Abrahante J.E."/>
            <person name="Garbe J."/>
        </authorList>
    </citation>
    <scope>NUCLEOTIDE SEQUENCE</scope>
    <source>
        <strain evidence="1">Duluth1</strain>
        <tissue evidence="1">Whole animal</tissue>
    </source>
</reference>
<evidence type="ECO:0000313" key="2">
    <source>
        <dbReference type="Proteomes" id="UP000828390"/>
    </source>
</evidence>
<accession>A0A9D3YZQ7</accession>
<dbReference type="Proteomes" id="UP000828390">
    <property type="component" value="Unassembled WGS sequence"/>
</dbReference>
<keyword evidence="2" id="KW-1185">Reference proteome</keyword>
<evidence type="ECO:0000313" key="1">
    <source>
        <dbReference type="EMBL" id="KAH3708281.1"/>
    </source>
</evidence>
<comment type="caution">
    <text evidence="1">The sequence shown here is derived from an EMBL/GenBank/DDBJ whole genome shotgun (WGS) entry which is preliminary data.</text>
</comment>
<reference evidence="1" key="1">
    <citation type="journal article" date="2019" name="bioRxiv">
        <title>The Genome of the Zebra Mussel, Dreissena polymorpha: A Resource for Invasive Species Research.</title>
        <authorList>
            <person name="McCartney M.A."/>
            <person name="Auch B."/>
            <person name="Kono T."/>
            <person name="Mallez S."/>
            <person name="Zhang Y."/>
            <person name="Obille A."/>
            <person name="Becker A."/>
            <person name="Abrahante J.E."/>
            <person name="Garbe J."/>
            <person name="Badalamenti J.P."/>
            <person name="Herman A."/>
            <person name="Mangelson H."/>
            <person name="Liachko I."/>
            <person name="Sullivan S."/>
            <person name="Sone E.D."/>
            <person name="Koren S."/>
            <person name="Silverstein K.A.T."/>
            <person name="Beckman K.B."/>
            <person name="Gohl D.M."/>
        </authorList>
    </citation>
    <scope>NUCLEOTIDE SEQUENCE</scope>
    <source>
        <strain evidence="1">Duluth1</strain>
        <tissue evidence="1">Whole animal</tissue>
    </source>
</reference>
<gene>
    <name evidence="1" type="ORF">DPMN_067728</name>
</gene>
<organism evidence="1 2">
    <name type="scientific">Dreissena polymorpha</name>
    <name type="common">Zebra mussel</name>
    <name type="synonym">Mytilus polymorpha</name>
    <dbReference type="NCBI Taxonomy" id="45954"/>
    <lineage>
        <taxon>Eukaryota</taxon>
        <taxon>Metazoa</taxon>
        <taxon>Spiralia</taxon>
        <taxon>Lophotrochozoa</taxon>
        <taxon>Mollusca</taxon>
        <taxon>Bivalvia</taxon>
        <taxon>Autobranchia</taxon>
        <taxon>Heteroconchia</taxon>
        <taxon>Euheterodonta</taxon>
        <taxon>Imparidentia</taxon>
        <taxon>Neoheterodontei</taxon>
        <taxon>Myida</taxon>
        <taxon>Dreissenoidea</taxon>
        <taxon>Dreissenidae</taxon>
        <taxon>Dreissena</taxon>
    </lineage>
</organism>
<sequence>MIRQKNVTSRKTNVLTKVHEDLQTAPPPGIHISTKPNVLTKFHDDKAQNVTSKKTNVLTKFHEDWAQNVSSRMFTCFHYIHIEKNDPPPCGHVFPPIMAIFKLVRDIYKINVETKFYDN</sequence>
<dbReference type="AlphaFoldDB" id="A0A9D3YZQ7"/>